<keyword evidence="3" id="KW-1185">Reference proteome</keyword>
<dbReference type="Proteomes" id="UP000240708">
    <property type="component" value="Unassembled WGS sequence"/>
</dbReference>
<name>A0A2P8DL10_9BACT</name>
<sequence>MKSVFLAARVASKKWTMPIRDRGTILIGFLMIFGDWVWLLE</sequence>
<dbReference type="AlphaFoldDB" id="A0A2P8DL10"/>
<keyword evidence="1" id="KW-0472">Membrane</keyword>
<accession>A0A2P8DL10</accession>
<gene>
    <name evidence="2" type="ORF">CLV48_1201</name>
</gene>
<evidence type="ECO:0000256" key="1">
    <source>
        <dbReference type="SAM" id="Phobius"/>
    </source>
</evidence>
<evidence type="ECO:0000313" key="3">
    <source>
        <dbReference type="Proteomes" id="UP000240708"/>
    </source>
</evidence>
<reference evidence="2 3" key="1">
    <citation type="submission" date="2018-03" db="EMBL/GenBank/DDBJ databases">
        <title>Genomic Encyclopedia of Archaeal and Bacterial Type Strains, Phase II (KMG-II): from individual species to whole genera.</title>
        <authorList>
            <person name="Goeker M."/>
        </authorList>
    </citation>
    <scope>NUCLEOTIDE SEQUENCE [LARGE SCALE GENOMIC DNA]</scope>
    <source>
        <strain evidence="2 3">DSM 28057</strain>
    </source>
</reference>
<comment type="caution">
    <text evidence="2">The sequence shown here is derived from an EMBL/GenBank/DDBJ whole genome shotgun (WGS) entry which is preliminary data.</text>
</comment>
<keyword evidence="1" id="KW-1133">Transmembrane helix</keyword>
<feature type="transmembrane region" description="Helical" evidence="1">
    <location>
        <begin position="21"/>
        <end position="39"/>
    </location>
</feature>
<keyword evidence="1" id="KW-0812">Transmembrane</keyword>
<protein>
    <submittedName>
        <fullName evidence="2">Uncharacterized protein</fullName>
    </submittedName>
</protein>
<organism evidence="2 3">
    <name type="scientific">Cecembia rubra</name>
    <dbReference type="NCBI Taxonomy" id="1485585"/>
    <lineage>
        <taxon>Bacteria</taxon>
        <taxon>Pseudomonadati</taxon>
        <taxon>Bacteroidota</taxon>
        <taxon>Cytophagia</taxon>
        <taxon>Cytophagales</taxon>
        <taxon>Cyclobacteriaceae</taxon>
        <taxon>Cecembia</taxon>
    </lineage>
</organism>
<evidence type="ECO:0000313" key="2">
    <source>
        <dbReference type="EMBL" id="PSK97915.1"/>
    </source>
</evidence>
<feature type="non-terminal residue" evidence="2">
    <location>
        <position position="41"/>
    </location>
</feature>
<proteinExistence type="predicted"/>
<dbReference type="EMBL" id="PYGF01000020">
    <property type="protein sequence ID" value="PSK97915.1"/>
    <property type="molecule type" value="Genomic_DNA"/>
</dbReference>